<name>Q7V783_PROMM</name>
<dbReference type="PRINTS" id="PR00081">
    <property type="entry name" value="GDHRDH"/>
</dbReference>
<keyword evidence="2 3" id="KW-0560">Oxidoreductase</keyword>
<dbReference type="InterPro" id="IPR036291">
    <property type="entry name" value="NAD(P)-bd_dom_sf"/>
</dbReference>
<dbReference type="PANTHER" id="PTHR24320">
    <property type="entry name" value="RETINOL DEHYDROGENASE"/>
    <property type="match status" value="1"/>
</dbReference>
<evidence type="ECO:0000313" key="4">
    <source>
        <dbReference type="Proteomes" id="UP000001423"/>
    </source>
</evidence>
<reference evidence="3 4" key="1">
    <citation type="journal article" date="2003" name="Nature">
        <title>Genome divergence in two Prochlorococcus ecotypes reflects oceanic niche differentiation.</title>
        <authorList>
            <person name="Rocap G."/>
            <person name="Larimer F.W."/>
            <person name="Lamerdin J.E."/>
            <person name="Malfatti S."/>
            <person name="Chain P."/>
            <person name="Ahlgren N.A."/>
            <person name="Arellano A."/>
            <person name="Coleman M."/>
            <person name="Hauser L."/>
            <person name="Hess W.R."/>
            <person name="Johnson Z.I."/>
            <person name="Land M.L."/>
            <person name="Lindell D."/>
            <person name="Post A.F."/>
            <person name="Regala W."/>
            <person name="Shah M."/>
            <person name="Shaw S.L."/>
            <person name="Steglich C."/>
            <person name="Sullivan M.B."/>
            <person name="Ting C.S."/>
            <person name="Tolonen A."/>
            <person name="Webb E.A."/>
            <person name="Zinser E.R."/>
            <person name="Chisholm S.W."/>
        </authorList>
    </citation>
    <scope>NUCLEOTIDE SEQUENCE [LARGE SCALE GENOMIC DNA]</scope>
    <source>
        <strain evidence="4">MIT 9313</strain>
    </source>
</reference>
<dbReference type="GO" id="GO:0016630">
    <property type="term" value="F:protochlorophyllide reductase activity"/>
    <property type="evidence" value="ECO:0007669"/>
    <property type="project" value="UniProtKB-EC"/>
</dbReference>
<dbReference type="GO" id="GO:0015995">
    <property type="term" value="P:chlorophyll biosynthetic process"/>
    <property type="evidence" value="ECO:0007669"/>
    <property type="project" value="UniProtKB-UniPathway"/>
</dbReference>
<evidence type="ECO:0000256" key="2">
    <source>
        <dbReference type="ARBA" id="ARBA00023002"/>
    </source>
</evidence>
<protein>
    <submittedName>
        <fullName evidence="3">Short-chain dehydrogenase/reductase (SDR) superfamily</fullName>
        <ecNumber evidence="3">1.3.1.33</ecNumber>
    </submittedName>
</protein>
<dbReference type="EMBL" id="BX548175">
    <property type="protein sequence ID" value="CAE21046.1"/>
    <property type="molecule type" value="Genomic_DNA"/>
</dbReference>
<dbReference type="InterPro" id="IPR002347">
    <property type="entry name" value="SDR_fam"/>
</dbReference>
<dbReference type="EC" id="1.3.1.33" evidence="3"/>
<dbReference type="PANTHER" id="PTHR24320:SF152">
    <property type="entry name" value="SHORT-CHAIN DEHYDROGENASE_REDUCTASE FAMILY PROTEIN"/>
    <property type="match status" value="1"/>
</dbReference>
<dbReference type="Pfam" id="PF00106">
    <property type="entry name" value="adh_short"/>
    <property type="match status" value="1"/>
</dbReference>
<gene>
    <name evidence="3" type="primary">F21B7.35</name>
    <name evidence="3" type="ordered locus">PMT_0871</name>
</gene>
<dbReference type="KEGG" id="pmt:PMT_0871"/>
<dbReference type="UniPathway" id="UPA00668"/>
<proteinExistence type="inferred from homology"/>
<keyword evidence="4" id="KW-1185">Reference proteome</keyword>
<dbReference type="Gene3D" id="3.40.50.720">
    <property type="entry name" value="NAD(P)-binding Rossmann-like Domain"/>
    <property type="match status" value="1"/>
</dbReference>
<dbReference type="HOGENOM" id="CLU_010194_44_3_3"/>
<comment type="similarity">
    <text evidence="1">Belongs to the short-chain dehydrogenases/reductases (SDR) family.</text>
</comment>
<dbReference type="SUPFAM" id="SSF51735">
    <property type="entry name" value="NAD(P)-binding Rossmann-fold domains"/>
    <property type="match status" value="1"/>
</dbReference>
<dbReference type="AlphaFoldDB" id="Q7V783"/>
<dbReference type="Proteomes" id="UP000001423">
    <property type="component" value="Chromosome"/>
</dbReference>
<organism evidence="3 4">
    <name type="scientific">Prochlorococcus marinus (strain MIT 9313)</name>
    <dbReference type="NCBI Taxonomy" id="74547"/>
    <lineage>
        <taxon>Bacteria</taxon>
        <taxon>Bacillati</taxon>
        <taxon>Cyanobacteriota</taxon>
        <taxon>Cyanophyceae</taxon>
        <taxon>Synechococcales</taxon>
        <taxon>Prochlorococcaceae</taxon>
        <taxon>Prochlorococcus</taxon>
    </lineage>
</organism>
<evidence type="ECO:0000256" key="1">
    <source>
        <dbReference type="ARBA" id="ARBA00006484"/>
    </source>
</evidence>
<evidence type="ECO:0000313" key="3">
    <source>
        <dbReference type="EMBL" id="CAE21046.1"/>
    </source>
</evidence>
<accession>Q7V783</accession>
<dbReference type="eggNOG" id="COG1028">
    <property type="taxonomic scope" value="Bacteria"/>
</dbReference>
<sequence length="351" mass="38124">MQTMTKAPSSTVQSRRILLTGASSGIGYQAAVRMHRAGHQLILPCRDRSTATATLKKLSEETAQHQQERSPVSAPVMDLADLESIKHCADELLRIGQPIDTLILNAGLQYTGAAKAQLSSQGYELTIAVNHLGHQALSIRLLPLLDEGRSPRVVVTASEVHDSNSPGGRFGKPSGLGDLTGLKTGAGFEMIDGSSNFNADKAYKDSKLCNVLFARELARRLSLRSTQIPVLAWAPGLVIPRSSGGFFRYSRRYNEWGQRVFSLVVRDLLRISESTENAGSLLSRLATDQSLSTSPFSYRSNRLDGPGKHRFEEANVSKEAQDNNLAKSLWEVSAELIGLPTELPPASVSQC</sequence>